<evidence type="ECO:0000313" key="2">
    <source>
        <dbReference type="EMBL" id="CAD9130645.1"/>
    </source>
</evidence>
<accession>A0A7S1MG39</accession>
<evidence type="ECO:0000256" key="1">
    <source>
        <dbReference type="SAM" id="MobiDB-lite"/>
    </source>
</evidence>
<feature type="compositionally biased region" description="Low complexity" evidence="1">
    <location>
        <begin position="13"/>
        <end position="45"/>
    </location>
</feature>
<protein>
    <submittedName>
        <fullName evidence="2">Uncharacterized protein</fullName>
    </submittedName>
</protein>
<name>A0A7S1MG39_NEODS</name>
<organism evidence="2">
    <name type="scientific">Neobodo designis</name>
    <name type="common">Flagellated protozoan</name>
    <name type="synonym">Bodo designis</name>
    <dbReference type="NCBI Taxonomy" id="312471"/>
    <lineage>
        <taxon>Eukaryota</taxon>
        <taxon>Discoba</taxon>
        <taxon>Euglenozoa</taxon>
        <taxon>Kinetoplastea</taxon>
        <taxon>Metakinetoplastina</taxon>
        <taxon>Neobodonida</taxon>
        <taxon>Neobodo</taxon>
    </lineage>
</organism>
<reference evidence="2" key="1">
    <citation type="submission" date="2021-01" db="EMBL/GenBank/DDBJ databases">
        <authorList>
            <person name="Corre E."/>
            <person name="Pelletier E."/>
            <person name="Niang G."/>
            <person name="Scheremetjew M."/>
            <person name="Finn R."/>
            <person name="Kale V."/>
            <person name="Holt S."/>
            <person name="Cochrane G."/>
            <person name="Meng A."/>
            <person name="Brown T."/>
            <person name="Cohen L."/>
        </authorList>
    </citation>
    <scope>NUCLEOTIDE SEQUENCE</scope>
    <source>
        <strain evidence="2">CCAP 1951/1</strain>
    </source>
</reference>
<gene>
    <name evidence="2" type="ORF">NDES1114_LOCUS22292</name>
</gene>
<feature type="region of interest" description="Disordered" evidence="1">
    <location>
        <begin position="1"/>
        <end position="45"/>
    </location>
</feature>
<proteinExistence type="predicted"/>
<dbReference type="AlphaFoldDB" id="A0A7S1MG39"/>
<sequence length="239" mass="25285">MPAATAVKRSASPKKTAPVARKPAAKAAGKPAAKPASAAAVAHNAAPPPPAPIVQLEQRAADVSLAPIVVPLTGIAALAHPDWATRLNAPAAPTGALWPMVVDESSRAGVFFTYSGANVVDSCNPNDLRPEPLRKVILGALRFGKALVVDLRDVEGMWEFVERAVEDVAKGLWSKLLCGEVRQQAVWEPLIRPDEDGPRYVPHEWTESMTADFTLVFLAKSPAVAAAAPAGLRRVHIRA</sequence>
<dbReference type="EMBL" id="HBGF01033303">
    <property type="protein sequence ID" value="CAD9130645.1"/>
    <property type="molecule type" value="Transcribed_RNA"/>
</dbReference>